<evidence type="ECO:0000256" key="2">
    <source>
        <dbReference type="ARBA" id="ARBA00023242"/>
    </source>
</evidence>
<dbReference type="EMBL" id="JACGWO010000008">
    <property type="protein sequence ID" value="KAK4421142.1"/>
    <property type="molecule type" value="Genomic_DNA"/>
</dbReference>
<name>A0AAE2CGF3_9LAMI</name>
<reference evidence="4" key="2">
    <citation type="journal article" date="2024" name="Plant">
        <title>Genomic evolution and insights into agronomic trait innovations of Sesamum species.</title>
        <authorList>
            <person name="Miao H."/>
            <person name="Wang L."/>
            <person name="Qu L."/>
            <person name="Liu H."/>
            <person name="Sun Y."/>
            <person name="Le M."/>
            <person name="Wang Q."/>
            <person name="Wei S."/>
            <person name="Zheng Y."/>
            <person name="Lin W."/>
            <person name="Duan Y."/>
            <person name="Cao H."/>
            <person name="Xiong S."/>
            <person name="Wang X."/>
            <person name="Wei L."/>
            <person name="Li C."/>
            <person name="Ma Q."/>
            <person name="Ju M."/>
            <person name="Zhao R."/>
            <person name="Li G."/>
            <person name="Mu C."/>
            <person name="Tian Q."/>
            <person name="Mei H."/>
            <person name="Zhang T."/>
            <person name="Gao T."/>
            <person name="Zhang H."/>
        </authorList>
    </citation>
    <scope>NUCLEOTIDE SEQUENCE</scope>
    <source>
        <strain evidence="4">3651</strain>
    </source>
</reference>
<evidence type="ECO:0000256" key="1">
    <source>
        <dbReference type="ARBA" id="ARBA00004123"/>
    </source>
</evidence>
<dbReference type="GO" id="GO:0003700">
    <property type="term" value="F:DNA-binding transcription factor activity"/>
    <property type="evidence" value="ECO:0007669"/>
    <property type="project" value="TreeGrafter"/>
</dbReference>
<dbReference type="InterPro" id="IPR051358">
    <property type="entry name" value="TF_AMS/ICE1/BHLH6-like"/>
</dbReference>
<evidence type="ECO:0000313" key="4">
    <source>
        <dbReference type="EMBL" id="KAK4421142.1"/>
    </source>
</evidence>
<dbReference type="AlphaFoldDB" id="A0AAE2CGF3"/>
<comment type="caution">
    <text evidence="4">The sequence shown here is derived from an EMBL/GenBank/DDBJ whole genome shotgun (WGS) entry which is preliminary data.</text>
</comment>
<evidence type="ECO:0000259" key="3">
    <source>
        <dbReference type="Pfam" id="PF22754"/>
    </source>
</evidence>
<dbReference type="PANTHER" id="PTHR31945:SF27">
    <property type="entry name" value="TRANSCRIPTION FACTOR BHLH35-LIKE PROTEIN"/>
    <property type="match status" value="1"/>
</dbReference>
<dbReference type="GO" id="GO:0005634">
    <property type="term" value="C:nucleus"/>
    <property type="evidence" value="ECO:0007669"/>
    <property type="project" value="UniProtKB-SubCell"/>
</dbReference>
<keyword evidence="5" id="KW-1185">Reference proteome</keyword>
<proteinExistence type="predicted"/>
<sequence length="153" mass="17948">MASRLQRRMALRRKLHILRTLTKSKSVKKSSIIMDAFVYIYKLKLQVEAIKREYQYLVNHIQEVKVEEVNDDKEGRRGLLMVRVKCKKGEELLMRMVEVFEKMTVNVVEARVTTSCDDHFFRMEAIVQANVDAAILNQAILNLIQTQNDEISY</sequence>
<protein>
    <recommendedName>
        <fullName evidence="3">Plant bHLH transcription factor ACT-like domain-containing protein</fullName>
    </recommendedName>
</protein>
<dbReference type="PANTHER" id="PTHR31945">
    <property type="entry name" value="TRANSCRIPTION FACTOR SCREAM2-RELATED"/>
    <property type="match status" value="1"/>
</dbReference>
<reference evidence="4" key="1">
    <citation type="submission" date="2020-06" db="EMBL/GenBank/DDBJ databases">
        <authorList>
            <person name="Li T."/>
            <person name="Hu X."/>
            <person name="Zhang T."/>
            <person name="Song X."/>
            <person name="Zhang H."/>
            <person name="Dai N."/>
            <person name="Sheng W."/>
            <person name="Hou X."/>
            <person name="Wei L."/>
        </authorList>
    </citation>
    <scope>NUCLEOTIDE SEQUENCE</scope>
    <source>
        <strain evidence="4">3651</strain>
        <tissue evidence="4">Leaf</tissue>
    </source>
</reference>
<dbReference type="InterPro" id="IPR054502">
    <property type="entry name" value="bHLH-TF_ACT-like_plant"/>
</dbReference>
<evidence type="ECO:0000313" key="5">
    <source>
        <dbReference type="Proteomes" id="UP001293254"/>
    </source>
</evidence>
<dbReference type="Proteomes" id="UP001293254">
    <property type="component" value="Unassembled WGS sequence"/>
</dbReference>
<feature type="domain" description="Plant bHLH transcription factor ACT-like" evidence="3">
    <location>
        <begin position="80"/>
        <end position="144"/>
    </location>
</feature>
<dbReference type="GO" id="GO:0043565">
    <property type="term" value="F:sequence-specific DNA binding"/>
    <property type="evidence" value="ECO:0007669"/>
    <property type="project" value="TreeGrafter"/>
</dbReference>
<keyword evidence="2" id="KW-0539">Nucleus</keyword>
<accession>A0AAE2CGF3</accession>
<comment type="subcellular location">
    <subcellularLocation>
        <location evidence="1">Nucleus</location>
    </subcellularLocation>
</comment>
<dbReference type="Pfam" id="PF22754">
    <property type="entry name" value="bHLH-TF_ACT-like_plant"/>
    <property type="match status" value="1"/>
</dbReference>
<organism evidence="4 5">
    <name type="scientific">Sesamum alatum</name>
    <dbReference type="NCBI Taxonomy" id="300844"/>
    <lineage>
        <taxon>Eukaryota</taxon>
        <taxon>Viridiplantae</taxon>
        <taxon>Streptophyta</taxon>
        <taxon>Embryophyta</taxon>
        <taxon>Tracheophyta</taxon>
        <taxon>Spermatophyta</taxon>
        <taxon>Magnoliopsida</taxon>
        <taxon>eudicotyledons</taxon>
        <taxon>Gunneridae</taxon>
        <taxon>Pentapetalae</taxon>
        <taxon>asterids</taxon>
        <taxon>lamiids</taxon>
        <taxon>Lamiales</taxon>
        <taxon>Pedaliaceae</taxon>
        <taxon>Sesamum</taxon>
    </lineage>
</organism>
<gene>
    <name evidence="4" type="ORF">Salat_2064700</name>
</gene>